<evidence type="ECO:0000259" key="13">
    <source>
        <dbReference type="Pfam" id="PF02771"/>
    </source>
</evidence>
<evidence type="ECO:0000256" key="6">
    <source>
        <dbReference type="ARBA" id="ARBA00051388"/>
    </source>
</evidence>
<name>Q2RUT6_RHORT</name>
<dbReference type="InterPro" id="IPR009075">
    <property type="entry name" value="AcylCo_DH/oxidase_C"/>
</dbReference>
<dbReference type="InterPro" id="IPR025878">
    <property type="entry name" value="Acyl-CoA_dh-like_C_dom"/>
</dbReference>
<reference evidence="15 16" key="1">
    <citation type="journal article" date="2011" name="Stand. Genomic Sci.">
        <title>Complete genome sequence of Rhodospirillum rubrum type strain (S1).</title>
        <authorList>
            <person name="Munk A.C."/>
            <person name="Copeland A."/>
            <person name="Lucas S."/>
            <person name="Lapidus A."/>
            <person name="Del Rio T.G."/>
            <person name="Barry K."/>
            <person name="Detter J.C."/>
            <person name="Hammon N."/>
            <person name="Israni S."/>
            <person name="Pitluck S."/>
            <person name="Brettin T."/>
            <person name="Bruce D."/>
            <person name="Han C."/>
            <person name="Tapia R."/>
            <person name="Gilna P."/>
            <person name="Schmutz J."/>
            <person name="Larimer F."/>
            <person name="Land M."/>
            <person name="Kyrpides N.C."/>
            <person name="Mavromatis K."/>
            <person name="Richardson P."/>
            <person name="Rohde M."/>
            <person name="Goker M."/>
            <person name="Klenk H.P."/>
            <person name="Zhang Y."/>
            <person name="Roberts G.P."/>
            <person name="Reslewic S."/>
            <person name="Schwartz D.C."/>
        </authorList>
    </citation>
    <scope>NUCLEOTIDE SEQUENCE [LARGE SCALE GENOMIC DNA]</scope>
    <source>
        <strain evidence="16">ATCC 11170 / ATH 1.1.1 / DSM 467 / LMG 4362 / NCIMB 8255 / S1</strain>
    </source>
</reference>
<evidence type="ECO:0000256" key="8">
    <source>
        <dbReference type="ARBA" id="ARBA00066694"/>
    </source>
</evidence>
<evidence type="ECO:0000259" key="12">
    <source>
        <dbReference type="Pfam" id="PF02770"/>
    </source>
</evidence>
<dbReference type="Gene3D" id="1.20.140.10">
    <property type="entry name" value="Butyryl-CoA Dehydrogenase, subunit A, domain 3"/>
    <property type="match status" value="1"/>
</dbReference>
<evidence type="ECO:0000259" key="14">
    <source>
        <dbReference type="Pfam" id="PF12806"/>
    </source>
</evidence>
<dbReference type="InterPro" id="IPR036250">
    <property type="entry name" value="AcylCo_DH-like_C"/>
</dbReference>
<dbReference type="EMBL" id="CP000230">
    <property type="protein sequence ID" value="ABC22109.1"/>
    <property type="molecule type" value="Genomic_DNA"/>
</dbReference>
<dbReference type="PANTHER" id="PTHR42803:SF1">
    <property type="entry name" value="BROAD-SPECIFICITY LINEAR ACYL-COA DEHYDROGENASE FADE5"/>
    <property type="match status" value="1"/>
</dbReference>
<dbReference type="Gene3D" id="2.40.110.10">
    <property type="entry name" value="Butyryl-CoA Dehydrogenase, subunit A, domain 2"/>
    <property type="match status" value="1"/>
</dbReference>
<evidence type="ECO:0000256" key="1">
    <source>
        <dbReference type="ARBA" id="ARBA00001974"/>
    </source>
</evidence>
<dbReference type="InterPro" id="IPR013786">
    <property type="entry name" value="AcylCoA_DH/ox_N"/>
</dbReference>
<keyword evidence="3 10" id="KW-0285">Flavoprotein</keyword>
<dbReference type="InterPro" id="IPR052166">
    <property type="entry name" value="Diverse_Acyl-CoA_DH"/>
</dbReference>
<dbReference type="Proteomes" id="UP000001929">
    <property type="component" value="Chromosome"/>
</dbReference>
<dbReference type="PATRIC" id="fig|269796.9.peg.1374"/>
<dbReference type="Gene3D" id="1.10.540.10">
    <property type="entry name" value="Acyl-CoA dehydrogenase/oxidase, N-terminal domain"/>
    <property type="match status" value="1"/>
</dbReference>
<dbReference type="HOGENOM" id="CLU_018204_12_2_5"/>
<organism evidence="15 16">
    <name type="scientific">Rhodospirillum rubrum (strain ATCC 11170 / ATH 1.1.1 / DSM 467 / LMG 4362 / NCIMB 8255 / S1)</name>
    <dbReference type="NCBI Taxonomy" id="269796"/>
    <lineage>
        <taxon>Bacteria</taxon>
        <taxon>Pseudomonadati</taxon>
        <taxon>Pseudomonadota</taxon>
        <taxon>Alphaproteobacteria</taxon>
        <taxon>Rhodospirillales</taxon>
        <taxon>Rhodospirillaceae</taxon>
        <taxon>Rhodospirillum</taxon>
    </lineage>
</organism>
<dbReference type="Pfam" id="PF00441">
    <property type="entry name" value="Acyl-CoA_dh_1"/>
    <property type="match status" value="1"/>
</dbReference>
<dbReference type="Pfam" id="PF02770">
    <property type="entry name" value="Acyl-CoA_dh_M"/>
    <property type="match status" value="1"/>
</dbReference>
<dbReference type="InterPro" id="IPR037069">
    <property type="entry name" value="AcylCoA_DH/ox_N_sf"/>
</dbReference>
<dbReference type="EC" id="1.3.99.41" evidence="8"/>
<dbReference type="RefSeq" id="WP_011389063.1">
    <property type="nucleotide sequence ID" value="NC_007643.1"/>
</dbReference>
<evidence type="ECO:0000256" key="2">
    <source>
        <dbReference type="ARBA" id="ARBA00009347"/>
    </source>
</evidence>
<dbReference type="SUPFAM" id="SSF47203">
    <property type="entry name" value="Acyl-CoA dehydrogenase C-terminal domain-like"/>
    <property type="match status" value="1"/>
</dbReference>
<evidence type="ECO:0000256" key="10">
    <source>
        <dbReference type="RuleBase" id="RU362125"/>
    </source>
</evidence>
<feature type="domain" description="Acyl-CoA oxidase/dehydrogenase middle" evidence="12">
    <location>
        <begin position="162"/>
        <end position="271"/>
    </location>
</feature>
<feature type="domain" description="Acyl-CoA dehydrogenase/oxidase N-terminal" evidence="13">
    <location>
        <begin position="77"/>
        <end position="156"/>
    </location>
</feature>
<dbReference type="InterPro" id="IPR046373">
    <property type="entry name" value="Acyl-CoA_Oxase/DH_mid-dom_sf"/>
</dbReference>
<dbReference type="GO" id="GO:0016627">
    <property type="term" value="F:oxidoreductase activity, acting on the CH-CH group of donors"/>
    <property type="evidence" value="ECO:0007669"/>
    <property type="project" value="InterPro"/>
</dbReference>
<gene>
    <name evidence="15" type="ordered locus">Rru_A1308</name>
</gene>
<evidence type="ECO:0000256" key="3">
    <source>
        <dbReference type="ARBA" id="ARBA00022630"/>
    </source>
</evidence>
<evidence type="ECO:0000256" key="5">
    <source>
        <dbReference type="ARBA" id="ARBA00023002"/>
    </source>
</evidence>
<dbReference type="SUPFAM" id="SSF56645">
    <property type="entry name" value="Acyl-CoA dehydrogenase NM domain-like"/>
    <property type="match status" value="1"/>
</dbReference>
<dbReference type="GO" id="GO:0050660">
    <property type="term" value="F:flavin adenine dinucleotide binding"/>
    <property type="evidence" value="ECO:0007669"/>
    <property type="project" value="InterPro"/>
</dbReference>
<feature type="domain" description="Acetyl-CoA dehydrogenase-like C-terminal" evidence="14">
    <location>
        <begin position="469"/>
        <end position="591"/>
    </location>
</feature>
<feature type="domain" description="Acyl-CoA dehydrogenase/oxidase C-terminal" evidence="11">
    <location>
        <begin position="282"/>
        <end position="450"/>
    </location>
</feature>
<dbReference type="Pfam" id="PF02771">
    <property type="entry name" value="Acyl-CoA_dh_N"/>
    <property type="match status" value="1"/>
</dbReference>
<dbReference type="KEGG" id="rru:Rru_A1308"/>
<keyword evidence="5 10" id="KW-0560">Oxidoreductase</keyword>
<keyword evidence="16" id="KW-1185">Reference proteome</keyword>
<dbReference type="STRING" id="269796.Rru_A1308"/>
<dbReference type="FunFam" id="2.40.110.10:FF:000031">
    <property type="entry name" value="Acyl-CoA dehydrogenase, putative"/>
    <property type="match status" value="1"/>
</dbReference>
<dbReference type="EnsemblBacteria" id="ABC22109">
    <property type="protein sequence ID" value="ABC22109"/>
    <property type="gene ID" value="Rru_A1308"/>
</dbReference>
<comment type="function">
    <text evidence="7">Involved in the assimilation of dimethylsulphoniopropionate (DMSP), an important compound in the fixation of carbon in marine phytoplankton, by mediating the conversion of 3-(methylthio)propanoyl-CoA (MMPA-CoA) to 3-(methylthio)acryloyl-CoA (MTA-CoA).</text>
</comment>
<comment type="cofactor">
    <cofactor evidence="1 10">
        <name>FAD</name>
        <dbReference type="ChEBI" id="CHEBI:57692"/>
    </cofactor>
</comment>
<evidence type="ECO:0000259" key="11">
    <source>
        <dbReference type="Pfam" id="PF00441"/>
    </source>
</evidence>
<dbReference type="InterPro" id="IPR006091">
    <property type="entry name" value="Acyl-CoA_Oxase/DH_mid-dom"/>
</dbReference>
<dbReference type="PANTHER" id="PTHR42803">
    <property type="entry name" value="ACYL-COA DEHYDROGENASE"/>
    <property type="match status" value="1"/>
</dbReference>
<dbReference type="eggNOG" id="COG1960">
    <property type="taxonomic scope" value="Bacteria"/>
</dbReference>
<evidence type="ECO:0000313" key="16">
    <source>
        <dbReference type="Proteomes" id="UP000001929"/>
    </source>
</evidence>
<proteinExistence type="inferred from homology"/>
<evidence type="ECO:0000256" key="9">
    <source>
        <dbReference type="ARBA" id="ARBA00069043"/>
    </source>
</evidence>
<evidence type="ECO:0000256" key="7">
    <source>
        <dbReference type="ARBA" id="ARBA00058683"/>
    </source>
</evidence>
<dbReference type="Pfam" id="PF12806">
    <property type="entry name" value="Acyl-CoA_dh_C"/>
    <property type="match status" value="1"/>
</dbReference>
<dbReference type="InterPro" id="IPR009100">
    <property type="entry name" value="AcylCoA_DH/oxidase_NM_dom_sf"/>
</dbReference>
<dbReference type="AlphaFoldDB" id="Q2RUT6"/>
<comment type="catalytic activity">
    <reaction evidence="6">
        <text>3-(methylsulfanyl)propanoyl-CoA + oxidized [electron-transfer flavoprotein] + H(+) = 3-(methylsulfanyl)acryloyl-CoA + reduced [electron-transfer flavoprotein]</text>
        <dbReference type="Rhea" id="RHEA:52612"/>
        <dbReference type="Rhea" id="RHEA-COMP:10685"/>
        <dbReference type="Rhea" id="RHEA-COMP:10686"/>
        <dbReference type="ChEBI" id="CHEBI:15378"/>
        <dbReference type="ChEBI" id="CHEBI:57692"/>
        <dbReference type="ChEBI" id="CHEBI:58307"/>
        <dbReference type="ChEBI" id="CHEBI:82815"/>
        <dbReference type="ChEBI" id="CHEBI:84994"/>
        <dbReference type="EC" id="1.3.99.41"/>
    </reaction>
    <physiologicalReaction direction="left-to-right" evidence="6">
        <dbReference type="Rhea" id="RHEA:52613"/>
    </physiologicalReaction>
</comment>
<comment type="similarity">
    <text evidence="2 10">Belongs to the acyl-CoA dehydrogenase family.</text>
</comment>
<sequence length="596" mass="64213">MAGYKAPLRDMRYVLYDLFDGASLTTLPGYEEFTADLIDPVLEEAAKICEDVLQPLNRPGDEEGCVLENGVVRTPKGFPEAYRTFREGGWTSITCDPAHGGQGLPQVVNTFIEEMICAANLSFGMYPGLSHGAYVALKQFGTEDQKARYLPALVDGTWTGTMCLTEPQCGTDLGLLRTKAVPDGEGGYKITGTKIFISAGDHDLTENILHLVLARLPDAPKGIKGISLFLVPKVLVTEEGALGDRNAVTCGALEHKMGIKASSTCVLNFDEATGWLIGEPHKGMRAMFAMMNTARLGVGVQGLGLAEASYQGAVAYARDRLQGRSPSGVKAPDKPADPLIVHPDVRRMLLTQRAIVEGGRALAAWVGLALDRQHHAGDPATRAEAGEFVALMTPVVKALLTDLGSEATNLGVQVFGGHGYIREHGMEQYIRDCRITQIYEGTNGIQALDLVGRKLPENAGRNLRRFFHPVADYIEARLDDDTLAEFVGPLAKTFVRLQQATAQVARVGMTKPAEAAAAATDYQRLLGFTALAYLWARMAELSLPKAGTAEDNDAFHSAKVATARVFMERLLPQTSGLFATIMAGGRSLEAFPDAAF</sequence>
<dbReference type="PhylomeDB" id="Q2RUT6"/>
<evidence type="ECO:0000256" key="4">
    <source>
        <dbReference type="ARBA" id="ARBA00022827"/>
    </source>
</evidence>
<keyword evidence="4 10" id="KW-0274">FAD</keyword>
<accession>Q2RUT6</accession>
<evidence type="ECO:0000313" key="15">
    <source>
        <dbReference type="EMBL" id="ABC22109.1"/>
    </source>
</evidence>
<protein>
    <recommendedName>
        <fullName evidence="9">3-methylmercaptopropionyl-CoA dehydrogenase</fullName>
        <ecNumber evidence="8">1.3.99.41</ecNumber>
    </recommendedName>
</protein>